<dbReference type="EMBL" id="KI517464">
    <property type="protein sequence ID" value="ESQ43501.1"/>
    <property type="molecule type" value="Genomic_DNA"/>
</dbReference>
<protein>
    <submittedName>
        <fullName evidence="1">Uncharacterized protein</fullName>
    </submittedName>
</protein>
<proteinExistence type="predicted"/>
<organism evidence="1 2">
    <name type="scientific">Eutrema salsugineum</name>
    <name type="common">Saltwater cress</name>
    <name type="synonym">Sisymbrium salsugineum</name>
    <dbReference type="NCBI Taxonomy" id="72664"/>
    <lineage>
        <taxon>Eukaryota</taxon>
        <taxon>Viridiplantae</taxon>
        <taxon>Streptophyta</taxon>
        <taxon>Embryophyta</taxon>
        <taxon>Tracheophyta</taxon>
        <taxon>Spermatophyta</taxon>
        <taxon>Magnoliopsida</taxon>
        <taxon>eudicotyledons</taxon>
        <taxon>Gunneridae</taxon>
        <taxon>Pentapetalae</taxon>
        <taxon>rosids</taxon>
        <taxon>malvids</taxon>
        <taxon>Brassicales</taxon>
        <taxon>Brassicaceae</taxon>
        <taxon>Eutremeae</taxon>
        <taxon>Eutrema</taxon>
    </lineage>
</organism>
<dbReference type="Gramene" id="ESQ43501">
    <property type="protein sequence ID" value="ESQ43501"/>
    <property type="gene ID" value="EUTSA_v10015792mg"/>
</dbReference>
<reference evidence="1 2" key="1">
    <citation type="journal article" date="2013" name="Front. Plant Sci.">
        <title>The Reference Genome of the Halophytic Plant Eutrema salsugineum.</title>
        <authorList>
            <person name="Yang R."/>
            <person name="Jarvis D.E."/>
            <person name="Chen H."/>
            <person name="Beilstein M.A."/>
            <person name="Grimwood J."/>
            <person name="Jenkins J."/>
            <person name="Shu S."/>
            <person name="Prochnik S."/>
            <person name="Xin M."/>
            <person name="Ma C."/>
            <person name="Schmutz J."/>
            <person name="Wing R.A."/>
            <person name="Mitchell-Olds T."/>
            <person name="Schumaker K.S."/>
            <person name="Wang X."/>
        </authorList>
    </citation>
    <scope>NUCLEOTIDE SEQUENCE [LARGE SCALE GENOMIC DNA]</scope>
</reference>
<evidence type="ECO:0000313" key="1">
    <source>
        <dbReference type="EMBL" id="ESQ43501.1"/>
    </source>
</evidence>
<keyword evidence="2" id="KW-1185">Reference proteome</keyword>
<dbReference type="Proteomes" id="UP000030689">
    <property type="component" value="Unassembled WGS sequence"/>
</dbReference>
<dbReference type="KEGG" id="eus:EUTSA_v10015792mg"/>
<gene>
    <name evidence="1" type="ORF">EUTSA_v10015792mg</name>
</gene>
<accession>V4NC51</accession>
<dbReference type="AlphaFoldDB" id="V4NC51"/>
<sequence length="112" mass="13171">MKKKVDLSRRKQRKPSVGFGGLRCELRRCCGWCPMSEAAPFFGSSSTGSEGVVLRQDRWRTLVKTEEELMRKLEIECLLRRASHRLKTVWCLFILRCRRDRLSGDQVLRVRE</sequence>
<name>V4NC51_EUTSA</name>
<evidence type="ECO:0000313" key="2">
    <source>
        <dbReference type="Proteomes" id="UP000030689"/>
    </source>
</evidence>